<dbReference type="PANTHER" id="PTHR10695:SF46">
    <property type="entry name" value="BIFUNCTIONAL COENZYME A SYNTHASE-RELATED"/>
    <property type="match status" value="1"/>
</dbReference>
<keyword evidence="2" id="KW-0067">ATP-binding</keyword>
<dbReference type="HAMAP" id="MF_00376">
    <property type="entry name" value="Dephospho_CoA_kinase"/>
    <property type="match status" value="1"/>
</dbReference>
<dbReference type="GO" id="GO:0005524">
    <property type="term" value="F:ATP binding"/>
    <property type="evidence" value="ECO:0007669"/>
    <property type="project" value="UniProtKB-KW"/>
</dbReference>
<dbReference type="Pfam" id="PF01121">
    <property type="entry name" value="CoaE"/>
    <property type="match status" value="1"/>
</dbReference>
<dbReference type="OrthoDB" id="247245at2759"/>
<comment type="caution">
    <text evidence="4">The sequence shown here is derived from an EMBL/GenBank/DDBJ whole genome shotgun (WGS) entry which is preliminary data.</text>
</comment>
<keyword evidence="3" id="KW-1133">Transmembrane helix</keyword>
<name>A0A9W7FGX1_9STRA</name>
<dbReference type="CDD" id="cd02022">
    <property type="entry name" value="DPCK"/>
    <property type="match status" value="1"/>
</dbReference>
<gene>
    <name evidence="4" type="ORF">TrLO_g5746</name>
</gene>
<keyword evidence="1" id="KW-0547">Nucleotide-binding</keyword>
<dbReference type="InterPro" id="IPR027417">
    <property type="entry name" value="P-loop_NTPase"/>
</dbReference>
<dbReference type="PROSITE" id="PS51219">
    <property type="entry name" value="DPCK"/>
    <property type="match status" value="1"/>
</dbReference>
<evidence type="ECO:0000313" key="5">
    <source>
        <dbReference type="Proteomes" id="UP001165122"/>
    </source>
</evidence>
<dbReference type="EMBL" id="BRXW01000169">
    <property type="protein sequence ID" value="GMI11937.1"/>
    <property type="molecule type" value="Genomic_DNA"/>
</dbReference>
<dbReference type="InterPro" id="IPR001977">
    <property type="entry name" value="Depp_CoAkinase"/>
</dbReference>
<dbReference type="GO" id="GO:0015937">
    <property type="term" value="P:coenzyme A biosynthetic process"/>
    <property type="evidence" value="ECO:0007669"/>
    <property type="project" value="InterPro"/>
</dbReference>
<organism evidence="4 5">
    <name type="scientific">Triparma laevis f. longispina</name>
    <dbReference type="NCBI Taxonomy" id="1714387"/>
    <lineage>
        <taxon>Eukaryota</taxon>
        <taxon>Sar</taxon>
        <taxon>Stramenopiles</taxon>
        <taxon>Ochrophyta</taxon>
        <taxon>Bolidophyceae</taxon>
        <taxon>Parmales</taxon>
        <taxon>Triparmaceae</taxon>
        <taxon>Triparma</taxon>
    </lineage>
</organism>
<evidence type="ECO:0000256" key="2">
    <source>
        <dbReference type="ARBA" id="ARBA00022840"/>
    </source>
</evidence>
<feature type="transmembrane region" description="Helical" evidence="3">
    <location>
        <begin position="37"/>
        <end position="65"/>
    </location>
</feature>
<dbReference type="PANTHER" id="PTHR10695">
    <property type="entry name" value="DEPHOSPHO-COA KINASE-RELATED"/>
    <property type="match status" value="1"/>
</dbReference>
<evidence type="ECO:0000256" key="3">
    <source>
        <dbReference type="SAM" id="Phobius"/>
    </source>
</evidence>
<dbReference type="NCBIfam" id="TIGR00152">
    <property type="entry name" value="dephospho-CoA kinase"/>
    <property type="match status" value="1"/>
</dbReference>
<evidence type="ECO:0000313" key="4">
    <source>
        <dbReference type="EMBL" id="GMI11937.1"/>
    </source>
</evidence>
<keyword evidence="3" id="KW-0812">Transmembrane</keyword>
<sequence length="297" mass="33768">MLPFLPSYAPPLLSLPLSLLFQRLRLLSPLPTLPTSLLFTLLPCILLFLFSTYSHISFLITLLMLRISKRPVAVTANIACGKSTFVKGYLTSSTSLIDLDGIAHKILLPPTSSSSFLYTKFSSYTSIISTFGSSILNSDKTINRTTLGSIIFSNPSKRRLLNKLTHPNIRYIMLFKIILNTFKGKIVLVDIPLLYESKLGFMFSLIYVINLKPDEQLKRLINRNPELSEKECKQRIESQMNLDFKLRKADKVVDNNGPEYVMREWAKVEVERVKGREMIGWEIIWGGLGLLKFLGFI</sequence>
<evidence type="ECO:0000256" key="1">
    <source>
        <dbReference type="ARBA" id="ARBA00022741"/>
    </source>
</evidence>
<dbReference type="Gene3D" id="3.40.50.300">
    <property type="entry name" value="P-loop containing nucleotide triphosphate hydrolases"/>
    <property type="match status" value="1"/>
</dbReference>
<protein>
    <recommendedName>
        <fullName evidence="6">Dephospho-CoA kinase</fullName>
    </recommendedName>
</protein>
<dbReference type="Proteomes" id="UP001165122">
    <property type="component" value="Unassembled WGS sequence"/>
</dbReference>
<accession>A0A9W7FGX1</accession>
<keyword evidence="5" id="KW-1185">Reference proteome</keyword>
<dbReference type="SUPFAM" id="SSF52540">
    <property type="entry name" value="P-loop containing nucleoside triphosphate hydrolases"/>
    <property type="match status" value="1"/>
</dbReference>
<dbReference type="GO" id="GO:0004140">
    <property type="term" value="F:dephospho-CoA kinase activity"/>
    <property type="evidence" value="ECO:0007669"/>
    <property type="project" value="InterPro"/>
</dbReference>
<proteinExistence type="inferred from homology"/>
<dbReference type="AlphaFoldDB" id="A0A9W7FGX1"/>
<keyword evidence="3" id="KW-0472">Membrane</keyword>
<reference evidence="5" key="1">
    <citation type="journal article" date="2023" name="Commun. Biol.">
        <title>Genome analysis of Parmales, the sister group of diatoms, reveals the evolutionary specialization of diatoms from phago-mixotrophs to photoautotrophs.</title>
        <authorList>
            <person name="Ban H."/>
            <person name="Sato S."/>
            <person name="Yoshikawa S."/>
            <person name="Yamada K."/>
            <person name="Nakamura Y."/>
            <person name="Ichinomiya M."/>
            <person name="Sato N."/>
            <person name="Blanc-Mathieu R."/>
            <person name="Endo H."/>
            <person name="Kuwata A."/>
            <person name="Ogata H."/>
        </authorList>
    </citation>
    <scope>NUCLEOTIDE SEQUENCE [LARGE SCALE GENOMIC DNA]</scope>
    <source>
        <strain evidence="5">NIES 3700</strain>
    </source>
</reference>
<evidence type="ECO:0008006" key="6">
    <source>
        <dbReference type="Google" id="ProtNLM"/>
    </source>
</evidence>